<reference evidence="1 2" key="1">
    <citation type="submission" date="2021-08" db="EMBL/GenBank/DDBJ databases">
        <authorList>
            <person name="Peeters C."/>
        </authorList>
    </citation>
    <scope>NUCLEOTIDE SEQUENCE [LARGE SCALE GENOMIC DNA]</scope>
    <source>
        <strain evidence="1 2">LMG 32289</strain>
    </source>
</reference>
<protein>
    <submittedName>
        <fullName evidence="1">Uncharacterized protein</fullName>
    </submittedName>
</protein>
<evidence type="ECO:0000313" key="1">
    <source>
        <dbReference type="EMBL" id="CAG9184391.1"/>
    </source>
</evidence>
<name>A0ABM8XVG2_9BURK</name>
<dbReference type="Proteomes" id="UP000706525">
    <property type="component" value="Unassembled WGS sequence"/>
</dbReference>
<dbReference type="EMBL" id="CAJZAG010000012">
    <property type="protein sequence ID" value="CAG9184391.1"/>
    <property type="molecule type" value="Genomic_DNA"/>
</dbReference>
<organism evidence="1 2">
    <name type="scientific">Cupriavidus pampae</name>
    <dbReference type="NCBI Taxonomy" id="659251"/>
    <lineage>
        <taxon>Bacteria</taxon>
        <taxon>Pseudomonadati</taxon>
        <taxon>Pseudomonadota</taxon>
        <taxon>Betaproteobacteria</taxon>
        <taxon>Burkholderiales</taxon>
        <taxon>Burkholderiaceae</taxon>
        <taxon>Cupriavidus</taxon>
    </lineage>
</organism>
<accession>A0ABM8XVG2</accession>
<gene>
    <name evidence="1" type="ORF">LMG32289_05604</name>
</gene>
<keyword evidence="2" id="KW-1185">Reference proteome</keyword>
<proteinExistence type="predicted"/>
<sequence length="88" mass="9693">MLNLRSPDPAKPIHAGAEGLQIGQADHTVVRLPARFFLRTLGAYKTGRTLVLAGQAIWHADGDSRLVRTTRLTRPATVPETFGDPRRH</sequence>
<dbReference type="RefSeq" id="WP_223994281.1">
    <property type="nucleotide sequence ID" value="NZ_CAJZAG010000012.1"/>
</dbReference>
<comment type="caution">
    <text evidence="1">The sequence shown here is derived from an EMBL/GenBank/DDBJ whole genome shotgun (WGS) entry which is preliminary data.</text>
</comment>
<evidence type="ECO:0000313" key="2">
    <source>
        <dbReference type="Proteomes" id="UP000706525"/>
    </source>
</evidence>